<sequence>MRAALACALLPLFALPARADGPALAHLTLAGTTITLTEVVPIQGGAMTFAQMHLGFPLPPLLRVVLGDEGTVHSISLNGSGDGSNGTGTALGPETFFWVEPQSARVTGDTQSLRIEAEALSRTALGQFTALPLWIEIQLTSP</sequence>
<name>A0A975YGI2_9RHOB</name>
<proteinExistence type="predicted"/>
<feature type="chain" id="PRO_5036810782" description="DUF4402 domain-containing protein" evidence="1">
    <location>
        <begin position="20"/>
        <end position="142"/>
    </location>
</feature>
<feature type="signal peptide" evidence="1">
    <location>
        <begin position="1"/>
        <end position="19"/>
    </location>
</feature>
<evidence type="ECO:0000256" key="1">
    <source>
        <dbReference type="SAM" id="SignalP"/>
    </source>
</evidence>
<protein>
    <recommendedName>
        <fullName evidence="5">DUF4402 domain-containing protein</fullName>
    </recommendedName>
</protein>
<keyword evidence="4" id="KW-1185">Reference proteome</keyword>
<dbReference type="RefSeq" id="WP_257891458.1">
    <property type="nucleotide sequence ID" value="NZ_JAIMBW010000001.1"/>
</dbReference>
<evidence type="ECO:0000313" key="4">
    <source>
        <dbReference type="Proteomes" id="UP000693972"/>
    </source>
</evidence>
<organism evidence="3">
    <name type="scientific">Gymnodinialimonas phycosphaerae</name>
    <dbReference type="NCBI Taxonomy" id="2841589"/>
    <lineage>
        <taxon>Bacteria</taxon>
        <taxon>Pseudomonadati</taxon>
        <taxon>Pseudomonadota</taxon>
        <taxon>Alphaproteobacteria</taxon>
        <taxon>Rhodobacterales</taxon>
        <taxon>Paracoccaceae</taxon>
        <taxon>Gymnodinialimonas</taxon>
    </lineage>
</organism>
<reference evidence="3 4" key="1">
    <citation type="submission" date="2021-07" db="EMBL/GenBank/DDBJ databases">
        <title>Karlodiniumbacter phycospheric gen. nov., sp. nov., a phycosphere bacterium isolated from karlodinium veneficum.</title>
        <authorList>
            <person name="Peng Y."/>
            <person name="Jiang L."/>
            <person name="Lee J."/>
        </authorList>
    </citation>
    <scope>NUCLEOTIDE SEQUENCE</scope>
    <source>
        <strain evidence="3 4">N5</strain>
    </source>
</reference>
<dbReference type="AlphaFoldDB" id="A0A975YGI2"/>
<dbReference type="EMBL" id="JAIMBW010000001">
    <property type="protein sequence ID" value="MBY4891599.1"/>
    <property type="molecule type" value="Genomic_DNA"/>
</dbReference>
<evidence type="ECO:0000313" key="3">
    <source>
        <dbReference type="EMBL" id="QXL88386.1"/>
    </source>
</evidence>
<dbReference type="Proteomes" id="UP000693972">
    <property type="component" value="Unassembled WGS sequence"/>
</dbReference>
<dbReference type="EMBL" id="CP078073">
    <property type="protein sequence ID" value="QXL88386.1"/>
    <property type="molecule type" value="Genomic_DNA"/>
</dbReference>
<gene>
    <name evidence="2" type="ORF">KUL25_02335</name>
    <name evidence="3" type="ORF">KUL25_02340</name>
</gene>
<keyword evidence="1" id="KW-0732">Signal</keyword>
<accession>A0A975YGI2</accession>
<evidence type="ECO:0000313" key="2">
    <source>
        <dbReference type="EMBL" id="MBY4891599.1"/>
    </source>
</evidence>
<evidence type="ECO:0008006" key="5">
    <source>
        <dbReference type="Google" id="ProtNLM"/>
    </source>
</evidence>